<dbReference type="PANTHER" id="PTHR30093:SF44">
    <property type="entry name" value="TYPE II SECRETION SYSTEM CORE PROTEIN G"/>
    <property type="match status" value="1"/>
</dbReference>
<keyword evidence="5 6" id="KW-0472">Membrane</keyword>
<dbReference type="GO" id="GO:0015628">
    <property type="term" value="P:protein secretion by the type II secretion system"/>
    <property type="evidence" value="ECO:0007669"/>
    <property type="project" value="InterPro"/>
</dbReference>
<dbReference type="EMBL" id="SGXD01000002">
    <property type="protein sequence ID" value="RZS89420.1"/>
    <property type="molecule type" value="Genomic_DNA"/>
</dbReference>
<organism evidence="7 8">
    <name type="scientific">Motilibacter rhizosphaerae</name>
    <dbReference type="NCBI Taxonomy" id="598652"/>
    <lineage>
        <taxon>Bacteria</taxon>
        <taxon>Bacillati</taxon>
        <taxon>Actinomycetota</taxon>
        <taxon>Actinomycetes</taxon>
        <taxon>Motilibacterales</taxon>
        <taxon>Motilibacteraceae</taxon>
        <taxon>Motilibacter</taxon>
    </lineage>
</organism>
<dbReference type="Proteomes" id="UP000293638">
    <property type="component" value="Unassembled WGS sequence"/>
</dbReference>
<evidence type="ECO:0000256" key="6">
    <source>
        <dbReference type="SAM" id="Phobius"/>
    </source>
</evidence>
<dbReference type="GO" id="GO:0015627">
    <property type="term" value="C:type II protein secretion system complex"/>
    <property type="evidence" value="ECO:0007669"/>
    <property type="project" value="InterPro"/>
</dbReference>
<sequence length="152" mass="16022">MLARFRKAMQEEEQGFTLIELLVVIIIIGILAAVAVPVFLNQRKKGWDAQAQSDAKNLSTIEETYFTDNNAYALVAAGSTGAAAHGVLSDYNPSSTIATVTIKGYDSTGAITTTAANAVNGYCIDVKSKSGNYYTWDSSKGGLQAVGTAAKC</sequence>
<keyword evidence="8" id="KW-1185">Reference proteome</keyword>
<keyword evidence="3 6" id="KW-0812">Transmembrane</keyword>
<dbReference type="PROSITE" id="PS00409">
    <property type="entry name" value="PROKAR_NTER_METHYL"/>
    <property type="match status" value="1"/>
</dbReference>
<dbReference type="InterPro" id="IPR012902">
    <property type="entry name" value="N_methyl_site"/>
</dbReference>
<evidence type="ECO:0000256" key="4">
    <source>
        <dbReference type="ARBA" id="ARBA00022989"/>
    </source>
</evidence>
<dbReference type="InterPro" id="IPR045584">
    <property type="entry name" value="Pilin-like"/>
</dbReference>
<dbReference type="Pfam" id="PF07963">
    <property type="entry name" value="N_methyl"/>
    <property type="match status" value="1"/>
</dbReference>
<evidence type="ECO:0000256" key="5">
    <source>
        <dbReference type="ARBA" id="ARBA00023136"/>
    </source>
</evidence>
<keyword evidence="2" id="KW-0488">Methylation</keyword>
<dbReference type="GO" id="GO:0016020">
    <property type="term" value="C:membrane"/>
    <property type="evidence" value="ECO:0007669"/>
    <property type="project" value="UniProtKB-SubCell"/>
</dbReference>
<accession>A0A4Q7NRF4</accession>
<feature type="transmembrane region" description="Helical" evidence="6">
    <location>
        <begin position="21"/>
        <end position="40"/>
    </location>
</feature>
<comment type="caution">
    <text evidence="7">The sequence shown here is derived from an EMBL/GenBank/DDBJ whole genome shotgun (WGS) entry which is preliminary data.</text>
</comment>
<dbReference type="PANTHER" id="PTHR30093">
    <property type="entry name" value="GENERAL SECRETION PATHWAY PROTEIN G"/>
    <property type="match status" value="1"/>
</dbReference>
<evidence type="ECO:0000256" key="2">
    <source>
        <dbReference type="ARBA" id="ARBA00022481"/>
    </source>
</evidence>
<dbReference type="SUPFAM" id="SSF54523">
    <property type="entry name" value="Pili subunits"/>
    <property type="match status" value="1"/>
</dbReference>
<evidence type="ECO:0000313" key="8">
    <source>
        <dbReference type="Proteomes" id="UP000293638"/>
    </source>
</evidence>
<dbReference type="AlphaFoldDB" id="A0A4Q7NRF4"/>
<name>A0A4Q7NRF4_9ACTN</name>
<dbReference type="RefSeq" id="WP_130492036.1">
    <property type="nucleotide sequence ID" value="NZ_SGXD01000002.1"/>
</dbReference>
<dbReference type="Gene3D" id="3.30.700.10">
    <property type="entry name" value="Glycoprotein, Type 4 Pilin"/>
    <property type="match status" value="1"/>
</dbReference>
<dbReference type="InterPro" id="IPR000983">
    <property type="entry name" value="Bac_GSPG_pilin"/>
</dbReference>
<keyword evidence="4 6" id="KW-1133">Transmembrane helix</keyword>
<protein>
    <submittedName>
        <fullName evidence="7">Prepilin-type N-terminal cleavage/methylation domain-containing protein</fullName>
    </submittedName>
</protein>
<evidence type="ECO:0000313" key="7">
    <source>
        <dbReference type="EMBL" id="RZS89420.1"/>
    </source>
</evidence>
<proteinExistence type="predicted"/>
<dbReference type="PRINTS" id="PR00813">
    <property type="entry name" value="BCTERIALGSPG"/>
</dbReference>
<comment type="subcellular location">
    <subcellularLocation>
        <location evidence="1">Membrane</location>
        <topology evidence="1">Single-pass membrane protein</topology>
    </subcellularLocation>
</comment>
<reference evidence="7 8" key="1">
    <citation type="submission" date="2019-02" db="EMBL/GenBank/DDBJ databases">
        <title>Genomic Encyclopedia of Type Strains, Phase IV (KMG-IV): sequencing the most valuable type-strain genomes for metagenomic binning, comparative biology and taxonomic classification.</title>
        <authorList>
            <person name="Goeker M."/>
        </authorList>
    </citation>
    <scope>NUCLEOTIDE SEQUENCE [LARGE SCALE GENOMIC DNA]</scope>
    <source>
        <strain evidence="7 8">DSM 45622</strain>
    </source>
</reference>
<dbReference type="NCBIfam" id="TIGR02532">
    <property type="entry name" value="IV_pilin_GFxxxE"/>
    <property type="match status" value="1"/>
</dbReference>
<evidence type="ECO:0000256" key="3">
    <source>
        <dbReference type="ARBA" id="ARBA00022692"/>
    </source>
</evidence>
<gene>
    <name evidence="7" type="ORF">EV189_1183</name>
</gene>
<evidence type="ECO:0000256" key="1">
    <source>
        <dbReference type="ARBA" id="ARBA00004167"/>
    </source>
</evidence>
<dbReference type="OrthoDB" id="4828881at2"/>